<dbReference type="Gene3D" id="2.130.10.10">
    <property type="entry name" value="YVTN repeat-like/Quinoprotein amine dehydrogenase"/>
    <property type="match status" value="1"/>
</dbReference>
<dbReference type="OMA" id="HITHFQL"/>
<dbReference type="RefSeq" id="XP_019026602.1">
    <property type="nucleotide sequence ID" value="XM_019165771.1"/>
</dbReference>
<name>A0A0E9NM16_SAICN</name>
<dbReference type="PROSITE" id="PS50294">
    <property type="entry name" value="WD_REPEATS_REGION"/>
    <property type="match status" value="1"/>
</dbReference>
<dbReference type="PANTHER" id="PTHR43991">
    <property type="entry name" value="WD REPEAT PROTEIN (AFU_ORTHOLOGUE AFUA_8G05640)-RELATED"/>
    <property type="match status" value="1"/>
</dbReference>
<dbReference type="SMART" id="SM00320">
    <property type="entry name" value="WD40"/>
    <property type="match status" value="2"/>
</dbReference>
<organism evidence="4 5">
    <name type="scientific">Saitoella complicata (strain BCRC 22490 / CBS 7301 / JCM 7358 / NBRC 10748 / NRRL Y-17804)</name>
    <dbReference type="NCBI Taxonomy" id="698492"/>
    <lineage>
        <taxon>Eukaryota</taxon>
        <taxon>Fungi</taxon>
        <taxon>Dikarya</taxon>
        <taxon>Ascomycota</taxon>
        <taxon>Taphrinomycotina</taxon>
        <taxon>Taphrinomycotina incertae sedis</taxon>
        <taxon>Saitoella</taxon>
    </lineage>
</organism>
<comment type="caution">
    <text evidence="4">The sequence shown here is derived from an EMBL/GenBank/DDBJ whole genome shotgun (WGS) entry which is preliminary data.</text>
</comment>
<proteinExistence type="predicted"/>
<dbReference type="SUPFAM" id="SSF50978">
    <property type="entry name" value="WD40 repeat-like"/>
    <property type="match status" value="1"/>
</dbReference>
<dbReference type="InterPro" id="IPR015943">
    <property type="entry name" value="WD40/YVTN_repeat-like_dom_sf"/>
</dbReference>
<reference evidence="4 5" key="1">
    <citation type="journal article" date="2011" name="J. Gen. Appl. Microbiol.">
        <title>Draft genome sequencing of the enigmatic yeast Saitoella complicata.</title>
        <authorList>
            <person name="Nishida H."/>
            <person name="Hamamoto M."/>
            <person name="Sugiyama J."/>
        </authorList>
    </citation>
    <scope>NUCLEOTIDE SEQUENCE [LARGE SCALE GENOMIC DNA]</scope>
    <source>
        <strain evidence="4 5">NRRL Y-17804</strain>
    </source>
</reference>
<dbReference type="STRING" id="698492.A0A0E9NM16"/>
<reference evidence="4 5" key="3">
    <citation type="journal article" date="2015" name="Genome Announc.">
        <title>Draft Genome Sequence of the Archiascomycetous Yeast Saitoella complicata.</title>
        <authorList>
            <person name="Yamauchi K."/>
            <person name="Kondo S."/>
            <person name="Hamamoto M."/>
            <person name="Takahashi Y."/>
            <person name="Ogura Y."/>
            <person name="Hayashi T."/>
            <person name="Nishida H."/>
        </authorList>
    </citation>
    <scope>NUCLEOTIDE SEQUENCE [LARGE SCALE GENOMIC DNA]</scope>
    <source>
        <strain evidence="4 5">NRRL Y-17804</strain>
    </source>
</reference>
<dbReference type="PROSITE" id="PS50082">
    <property type="entry name" value="WD_REPEATS_2"/>
    <property type="match status" value="1"/>
</dbReference>
<dbReference type="InterPro" id="IPR019775">
    <property type="entry name" value="WD40_repeat_CS"/>
</dbReference>
<keyword evidence="2" id="KW-0677">Repeat</keyword>
<dbReference type="OrthoDB" id="20669at2759"/>
<evidence type="ECO:0000256" key="2">
    <source>
        <dbReference type="ARBA" id="ARBA00022737"/>
    </source>
</evidence>
<dbReference type="PROSITE" id="PS00678">
    <property type="entry name" value="WD_REPEATS_1"/>
    <property type="match status" value="1"/>
</dbReference>
<reference evidence="4 5" key="2">
    <citation type="journal article" date="2014" name="J. Gen. Appl. Microbiol.">
        <title>The early diverging ascomycetous budding yeast Saitoella complicata has three histone deacetylases belonging to the Clr6, Hos2, and Rpd3 lineages.</title>
        <authorList>
            <person name="Nishida H."/>
            <person name="Matsumoto T."/>
            <person name="Kondo S."/>
            <person name="Hamamoto M."/>
            <person name="Yoshikawa H."/>
        </authorList>
    </citation>
    <scope>NUCLEOTIDE SEQUENCE [LARGE SCALE GENOMIC DNA]</scope>
    <source>
        <strain evidence="4 5">NRRL Y-17804</strain>
    </source>
</reference>
<dbReference type="Proteomes" id="UP000033140">
    <property type="component" value="Unassembled WGS sequence"/>
</dbReference>
<dbReference type="EMBL" id="BACD03000036">
    <property type="protein sequence ID" value="GAO50741.1"/>
    <property type="molecule type" value="Genomic_DNA"/>
</dbReference>
<evidence type="ECO:0000256" key="1">
    <source>
        <dbReference type="ARBA" id="ARBA00022574"/>
    </source>
</evidence>
<dbReference type="InterPro" id="IPR036322">
    <property type="entry name" value="WD40_repeat_dom_sf"/>
</dbReference>
<dbReference type="InterPro" id="IPR001680">
    <property type="entry name" value="WD40_rpt"/>
</dbReference>
<accession>A0A0E9NM16</accession>
<dbReference type="AlphaFoldDB" id="A0A0E9NM16"/>
<sequence length="479" mass="52057">MALPMRVSFSVPDADVSLVEIDGSPYDEDVEMDLVPDLTVLRATEATLHLVEHNVDFEYVGPDGVMEDSGFEFGGEGGMWGLQKVKAVDADILRARDVDYQGIWWADALISRESLRKTRLMTHQNYTNCPPPDPLLDPPDIPPGYSERNIFAHRSTTTTRVPTIAHFQLRHLLSPATSTAVYHAKGTQIMRYNPHNPAAACQVVIDLLSGESTRIGTRPTTLAADAAVVATAGFYGEYAYTLENNYDEDADQKDFTGFLTGSAHGIGNHVHISRSRSSESPVLVYTSNDSSIRTIDTAQNVCLSGHSTPWAPNTSSTSPDARLRLVGGDSCDAVIIDAESGGIIANLKAHTDWIFTSAWSPSWYLATGSQDTTARLWDARNFSAPVATLPAQCGSVRTLDFGGANGTLLAVAESADFVTLWDTSKERMQVIDFFGEVAGIGFVESQGSERLWIGVSDERVGGLMEYEADLDRDLADLVI</sequence>
<keyword evidence="5" id="KW-1185">Reference proteome</keyword>
<evidence type="ECO:0000256" key="3">
    <source>
        <dbReference type="PROSITE-ProRule" id="PRU00221"/>
    </source>
</evidence>
<gene>
    <name evidence="4" type="ORF">G7K_4862-t1</name>
</gene>
<feature type="repeat" description="WD" evidence="3">
    <location>
        <begin position="347"/>
        <end position="381"/>
    </location>
</feature>
<dbReference type="PANTHER" id="PTHR43991:SF12">
    <property type="entry name" value="WD REPEAT PROTEIN (AFU_ORTHOLOGUE AFUA_8G05640)"/>
    <property type="match status" value="1"/>
</dbReference>
<keyword evidence="1 3" id="KW-0853">WD repeat</keyword>
<protein>
    <submittedName>
        <fullName evidence="4">Uncharacterized protein</fullName>
    </submittedName>
</protein>
<evidence type="ECO:0000313" key="4">
    <source>
        <dbReference type="EMBL" id="GAO50741.1"/>
    </source>
</evidence>
<evidence type="ECO:0000313" key="5">
    <source>
        <dbReference type="Proteomes" id="UP000033140"/>
    </source>
</evidence>